<dbReference type="GO" id="GO:0005634">
    <property type="term" value="C:nucleus"/>
    <property type="evidence" value="ECO:0007669"/>
    <property type="project" value="UniProtKB-SubCell"/>
</dbReference>
<dbReference type="OrthoDB" id="787137at2759"/>
<feature type="domain" description="MYST-type HAT" evidence="14">
    <location>
        <begin position="17"/>
        <end position="305"/>
    </location>
</feature>
<proteinExistence type="inferred from homology"/>
<keyword evidence="11" id="KW-0539">Nucleus</keyword>
<dbReference type="AlphaFoldDB" id="A0A1G4JAQ6"/>
<dbReference type="GO" id="GO:0000781">
    <property type="term" value="C:chromosome, telomeric region"/>
    <property type="evidence" value="ECO:0007669"/>
    <property type="project" value="GOC"/>
</dbReference>
<keyword evidence="8" id="KW-0007">Acetylation</keyword>
<dbReference type="InterPro" id="IPR016181">
    <property type="entry name" value="Acyl_CoA_acyltransferase"/>
</dbReference>
<protein>
    <recommendedName>
        <fullName evidence="3">histone acetyltransferase</fullName>
        <ecNumber evidence="3">2.3.1.48</ecNumber>
    </recommendedName>
</protein>
<keyword evidence="9" id="KW-0805">Transcription regulation</keyword>
<evidence type="ECO:0000256" key="9">
    <source>
        <dbReference type="ARBA" id="ARBA00023015"/>
    </source>
</evidence>
<dbReference type="STRING" id="1266660.A0A1G4JAQ6"/>
<dbReference type="PROSITE" id="PS51726">
    <property type="entry name" value="MYST_HAT"/>
    <property type="match status" value="1"/>
</dbReference>
<evidence type="ECO:0000256" key="6">
    <source>
        <dbReference type="ARBA" id="ARBA00022771"/>
    </source>
</evidence>
<accession>A0A1G4JAQ6</accession>
<gene>
    <name evidence="15" type="ORF">LADA_0E02058G</name>
</gene>
<dbReference type="PANTHER" id="PTHR10615:SF219">
    <property type="entry name" value="HISTONE ACETYLTRANSFERASE KAT5"/>
    <property type="match status" value="1"/>
</dbReference>
<evidence type="ECO:0000256" key="3">
    <source>
        <dbReference type="ARBA" id="ARBA00013184"/>
    </source>
</evidence>
<organism evidence="15 16">
    <name type="scientific">Lachancea dasiensis</name>
    <dbReference type="NCBI Taxonomy" id="1072105"/>
    <lineage>
        <taxon>Eukaryota</taxon>
        <taxon>Fungi</taxon>
        <taxon>Dikarya</taxon>
        <taxon>Ascomycota</taxon>
        <taxon>Saccharomycotina</taxon>
        <taxon>Saccharomycetes</taxon>
        <taxon>Saccharomycetales</taxon>
        <taxon>Saccharomycetaceae</taxon>
        <taxon>Lachancea</taxon>
    </lineage>
</organism>
<evidence type="ECO:0000256" key="8">
    <source>
        <dbReference type="ARBA" id="ARBA00022990"/>
    </source>
</evidence>
<dbReference type="Gene3D" id="1.10.10.10">
    <property type="entry name" value="Winged helix-like DNA-binding domain superfamily/Winged helix DNA-binding domain"/>
    <property type="match status" value="1"/>
</dbReference>
<dbReference type="FunFam" id="3.40.630.30:FF:000067">
    <property type="entry name" value="Histone acetyltransferase"/>
    <property type="match status" value="1"/>
</dbReference>
<dbReference type="Proteomes" id="UP000190274">
    <property type="component" value="Chromosome E"/>
</dbReference>
<keyword evidence="4" id="KW-0808">Transferase</keyword>
<keyword evidence="12" id="KW-0012">Acyltransferase</keyword>
<evidence type="ECO:0000256" key="11">
    <source>
        <dbReference type="ARBA" id="ARBA00023242"/>
    </source>
</evidence>
<comment type="similarity">
    <text evidence="2">Belongs to the MYST (SAS/MOZ) family.</text>
</comment>
<dbReference type="EC" id="2.3.1.48" evidence="3"/>
<sequence>MGKPGKGIDKDQLYGIIESRNIEKIQFGLEQQFLTWYGSTAYFQLSSRKLGIRDPDGRGSSRDYTSKSPKIRRAGERDEGHCWLETLYVCEYCFKYTDIRSELQQHVHKCPRRLKPLGRLQYRSSELSIRRIHGRKHTLFCQCLCLFTKLFLDNKSMYFKVDHYDFYVAYDTQTNKPMAFFSKDLISFQENNLACILTFPPYQRRGLATLLMDFSYKISQRDGLISGPEQPLSPFGLVSYLKYWSALICHQFVEGELSGESRVSLDDIASATGMRTGDILMTLKSLDCITPDKELSLNVLRRWAKKNSLYKKAFIDDDFVLLDG</sequence>
<evidence type="ECO:0000256" key="1">
    <source>
        <dbReference type="ARBA" id="ARBA00004123"/>
    </source>
</evidence>
<dbReference type="Pfam" id="PF01853">
    <property type="entry name" value="MOZ_SAS"/>
    <property type="match status" value="1"/>
</dbReference>
<dbReference type="InterPro" id="IPR002717">
    <property type="entry name" value="HAT_MYST-type"/>
</dbReference>
<comment type="subcellular location">
    <subcellularLocation>
        <location evidence="1">Nucleus</location>
    </subcellularLocation>
</comment>
<keyword evidence="7" id="KW-0862">Zinc</keyword>
<dbReference type="GO" id="GO:0030466">
    <property type="term" value="P:silent mating-type cassette heterochromatin formation"/>
    <property type="evidence" value="ECO:0007669"/>
    <property type="project" value="EnsemblFungi"/>
</dbReference>
<keyword evidence="6" id="KW-0863">Zinc-finger</keyword>
<evidence type="ECO:0000313" key="16">
    <source>
        <dbReference type="Proteomes" id="UP000190274"/>
    </source>
</evidence>
<evidence type="ECO:0000256" key="2">
    <source>
        <dbReference type="ARBA" id="ARBA00010107"/>
    </source>
</evidence>
<dbReference type="EMBL" id="LT598455">
    <property type="protein sequence ID" value="SCU87111.1"/>
    <property type="molecule type" value="Genomic_DNA"/>
</dbReference>
<keyword evidence="10" id="KW-0804">Transcription</keyword>
<name>A0A1G4JAQ6_9SACH</name>
<dbReference type="Gene3D" id="3.30.60.60">
    <property type="entry name" value="N-acetyl transferase-like"/>
    <property type="match status" value="1"/>
</dbReference>
<feature type="active site" description="Proton donor/acceptor" evidence="13">
    <location>
        <position position="229"/>
    </location>
</feature>
<evidence type="ECO:0000256" key="13">
    <source>
        <dbReference type="PIRSR" id="PIRSR602717-51"/>
    </source>
</evidence>
<evidence type="ECO:0000256" key="5">
    <source>
        <dbReference type="ARBA" id="ARBA00022723"/>
    </source>
</evidence>
<dbReference type="SUPFAM" id="SSF55729">
    <property type="entry name" value="Acyl-CoA N-acyltransferases (Nat)"/>
    <property type="match status" value="1"/>
</dbReference>
<dbReference type="GO" id="GO:0008270">
    <property type="term" value="F:zinc ion binding"/>
    <property type="evidence" value="ECO:0007669"/>
    <property type="project" value="UniProtKB-KW"/>
</dbReference>
<dbReference type="InterPro" id="IPR050603">
    <property type="entry name" value="MYST_HAT"/>
</dbReference>
<evidence type="ECO:0000256" key="10">
    <source>
        <dbReference type="ARBA" id="ARBA00023163"/>
    </source>
</evidence>
<dbReference type="GO" id="GO:0035267">
    <property type="term" value="C:NuA4 histone acetyltransferase complex"/>
    <property type="evidence" value="ECO:0007669"/>
    <property type="project" value="TreeGrafter"/>
</dbReference>
<dbReference type="GO" id="GO:0031509">
    <property type="term" value="P:subtelomeric heterochromatin formation"/>
    <property type="evidence" value="ECO:0007669"/>
    <property type="project" value="EnsemblFungi"/>
</dbReference>
<keyword evidence="5" id="KW-0479">Metal-binding</keyword>
<evidence type="ECO:0000256" key="12">
    <source>
        <dbReference type="ARBA" id="ARBA00023315"/>
    </source>
</evidence>
<dbReference type="Gene3D" id="3.40.630.30">
    <property type="match status" value="1"/>
</dbReference>
<keyword evidence="16" id="KW-1185">Reference proteome</keyword>
<dbReference type="PANTHER" id="PTHR10615">
    <property type="entry name" value="HISTONE ACETYLTRANSFERASE"/>
    <property type="match status" value="1"/>
</dbReference>
<evidence type="ECO:0000256" key="4">
    <source>
        <dbReference type="ARBA" id="ARBA00022679"/>
    </source>
</evidence>
<evidence type="ECO:0000256" key="7">
    <source>
        <dbReference type="ARBA" id="ARBA00022833"/>
    </source>
</evidence>
<reference evidence="16" key="1">
    <citation type="submission" date="2016-03" db="EMBL/GenBank/DDBJ databases">
        <authorList>
            <person name="Devillers H."/>
        </authorList>
    </citation>
    <scope>NUCLEOTIDE SEQUENCE [LARGE SCALE GENOMIC DNA]</scope>
</reference>
<evidence type="ECO:0000259" key="14">
    <source>
        <dbReference type="PROSITE" id="PS51726"/>
    </source>
</evidence>
<evidence type="ECO:0000313" key="15">
    <source>
        <dbReference type="EMBL" id="SCU87111.1"/>
    </source>
</evidence>
<dbReference type="InterPro" id="IPR036388">
    <property type="entry name" value="WH-like_DNA-bd_sf"/>
</dbReference>
<dbReference type="GO" id="GO:0006355">
    <property type="term" value="P:regulation of DNA-templated transcription"/>
    <property type="evidence" value="ECO:0007669"/>
    <property type="project" value="InterPro"/>
</dbReference>
<dbReference type="GO" id="GO:0033255">
    <property type="term" value="C:SAS acetyltransferase complex"/>
    <property type="evidence" value="ECO:0007669"/>
    <property type="project" value="EnsemblFungi"/>
</dbReference>
<dbReference type="GO" id="GO:0046972">
    <property type="term" value="F:histone H4K16 acetyltransferase activity"/>
    <property type="evidence" value="ECO:0007669"/>
    <property type="project" value="TreeGrafter"/>
</dbReference>